<protein>
    <recommendedName>
        <fullName evidence="5">Helicase C-terminal domain-containing protein</fullName>
    </recommendedName>
</protein>
<dbReference type="InterPro" id="IPR050699">
    <property type="entry name" value="RNA-DNA_Helicase"/>
</dbReference>
<dbReference type="SUPFAM" id="SSF52540">
    <property type="entry name" value="P-loop containing nucleoside triphosphate hydrolases"/>
    <property type="match status" value="1"/>
</dbReference>
<dbReference type="GO" id="GO:0004386">
    <property type="term" value="F:helicase activity"/>
    <property type="evidence" value="ECO:0007669"/>
    <property type="project" value="UniProtKB-KW"/>
</dbReference>
<dbReference type="InterPro" id="IPR027417">
    <property type="entry name" value="P-loop_NTPase"/>
</dbReference>
<comment type="caution">
    <text evidence="6">The sequence shown here is derived from an EMBL/GenBank/DDBJ whole genome shotgun (WGS) entry which is preliminary data.</text>
</comment>
<dbReference type="PROSITE" id="PS51194">
    <property type="entry name" value="HELICASE_CTER"/>
    <property type="match status" value="1"/>
</dbReference>
<feature type="domain" description="Helicase C-terminal" evidence="5">
    <location>
        <begin position="147"/>
        <end position="264"/>
    </location>
</feature>
<dbReference type="InterPro" id="IPR055206">
    <property type="entry name" value="DEXQc_SUV3"/>
</dbReference>
<dbReference type="GO" id="GO:0016787">
    <property type="term" value="F:hydrolase activity"/>
    <property type="evidence" value="ECO:0007669"/>
    <property type="project" value="UniProtKB-KW"/>
</dbReference>
<dbReference type="PANTHER" id="PTHR12131:SF1">
    <property type="entry name" value="ATP-DEPENDENT RNA HELICASE SUPV3L1, MITOCHONDRIAL-RELATED"/>
    <property type="match status" value="1"/>
</dbReference>
<dbReference type="AlphaFoldDB" id="A0A0F9HQI8"/>
<dbReference type="EMBL" id="LAZR01021835">
    <property type="protein sequence ID" value="KKL83955.1"/>
    <property type="molecule type" value="Genomic_DNA"/>
</dbReference>
<accession>A0A0F9HQI8</accession>
<feature type="non-terminal residue" evidence="6">
    <location>
        <position position="264"/>
    </location>
</feature>
<gene>
    <name evidence="6" type="ORF">LCGC14_1969590</name>
</gene>
<dbReference type="Gene3D" id="3.40.50.300">
    <property type="entry name" value="P-loop containing nucleotide triphosphate hydrolases"/>
    <property type="match status" value="2"/>
</dbReference>
<name>A0A0F9HQI8_9ZZZZ</name>
<evidence type="ECO:0000256" key="4">
    <source>
        <dbReference type="ARBA" id="ARBA00022840"/>
    </source>
</evidence>
<keyword evidence="3" id="KW-0347">Helicase</keyword>
<dbReference type="PANTHER" id="PTHR12131">
    <property type="entry name" value="ATP-DEPENDENT RNA AND DNA HELICASE"/>
    <property type="match status" value="1"/>
</dbReference>
<dbReference type="InterPro" id="IPR001650">
    <property type="entry name" value="Helicase_C-like"/>
</dbReference>
<reference evidence="6" key="1">
    <citation type="journal article" date="2015" name="Nature">
        <title>Complex archaea that bridge the gap between prokaryotes and eukaryotes.</title>
        <authorList>
            <person name="Spang A."/>
            <person name="Saw J.H."/>
            <person name="Jorgensen S.L."/>
            <person name="Zaremba-Niedzwiedzka K."/>
            <person name="Martijn J."/>
            <person name="Lind A.E."/>
            <person name="van Eijk R."/>
            <person name="Schleper C."/>
            <person name="Guy L."/>
            <person name="Ettema T.J."/>
        </authorList>
    </citation>
    <scope>NUCLEOTIDE SEQUENCE</scope>
</reference>
<keyword evidence="1" id="KW-0547">Nucleotide-binding</keyword>
<dbReference type="Pfam" id="PF22527">
    <property type="entry name" value="DEXQc_Suv3"/>
    <property type="match status" value="1"/>
</dbReference>
<dbReference type="GO" id="GO:0005524">
    <property type="term" value="F:ATP binding"/>
    <property type="evidence" value="ECO:0007669"/>
    <property type="project" value="UniProtKB-KW"/>
</dbReference>
<organism evidence="6">
    <name type="scientific">marine sediment metagenome</name>
    <dbReference type="NCBI Taxonomy" id="412755"/>
    <lineage>
        <taxon>unclassified sequences</taxon>
        <taxon>metagenomes</taxon>
        <taxon>ecological metagenomes</taxon>
    </lineage>
</organism>
<proteinExistence type="predicted"/>
<keyword evidence="4" id="KW-0067">ATP-binding</keyword>
<evidence type="ECO:0000256" key="2">
    <source>
        <dbReference type="ARBA" id="ARBA00022801"/>
    </source>
</evidence>
<evidence type="ECO:0000256" key="3">
    <source>
        <dbReference type="ARBA" id="ARBA00022806"/>
    </source>
</evidence>
<dbReference type="SMART" id="SM00490">
    <property type="entry name" value="HELICc"/>
    <property type="match status" value="1"/>
</dbReference>
<sequence>MAGNKRVVAVLGPTNTGKTTYAIERMLAHRTGVIGLPLRLLAREVYDRIVKARGPSVVALVTGEERIVPPRTQYWVCTVEAMPQEMGADFVAIDEIQLCADPERGHVFTDRLLRARGLHETLFMGSDTMRGTIAALVPGVDFMRRDRMSELVYSGQKKISRMKPRSAIVGFSVENVYAIAELIRRQKGGAAVVMGALSPRTRNAQVEMYQNGEVDYLVATDAIGMGLNLDVDHVAFSALSKFDGRRMRPLAPNELAQIAGRAGR</sequence>
<evidence type="ECO:0000313" key="6">
    <source>
        <dbReference type="EMBL" id="KKL83955.1"/>
    </source>
</evidence>
<keyword evidence="2" id="KW-0378">Hydrolase</keyword>
<evidence type="ECO:0000259" key="5">
    <source>
        <dbReference type="PROSITE" id="PS51194"/>
    </source>
</evidence>
<evidence type="ECO:0000256" key="1">
    <source>
        <dbReference type="ARBA" id="ARBA00022741"/>
    </source>
</evidence>
<dbReference type="Pfam" id="PF00271">
    <property type="entry name" value="Helicase_C"/>
    <property type="match status" value="1"/>
</dbReference>